<dbReference type="InterPro" id="IPR003440">
    <property type="entry name" value="Glyco_trans_48_dom"/>
</dbReference>
<gene>
    <name evidence="13" type="primary">FKS1_2</name>
    <name evidence="13" type="ORF">K7432_000996</name>
</gene>
<keyword evidence="5 13" id="KW-0808">Transferase</keyword>
<name>A0ABR2X3R9_9FUNG</name>
<feature type="transmembrane region" description="Helical" evidence="11">
    <location>
        <begin position="1792"/>
        <end position="1818"/>
    </location>
</feature>
<evidence type="ECO:0000256" key="7">
    <source>
        <dbReference type="ARBA" id="ARBA00022989"/>
    </source>
</evidence>
<evidence type="ECO:0000256" key="10">
    <source>
        <dbReference type="SAM" id="MobiDB-lite"/>
    </source>
</evidence>
<feature type="transmembrane region" description="Helical" evidence="11">
    <location>
        <begin position="670"/>
        <end position="691"/>
    </location>
</feature>
<feature type="transmembrane region" description="Helical" evidence="11">
    <location>
        <begin position="1475"/>
        <end position="1492"/>
    </location>
</feature>
<sequence length="1831" mass="210125">MANSGRPIDDSLKKNEPLQKHSNNTLELSNLGNDSQLNFPEHRSYPQNLIPQNYIESSATKYPTDSTSSSHSDPFLDKVDLRKGKTAYNVDSESDSTYSENFRAGNPYSKSSASVEMDLLSSMLLERFDDSRYAKYATSTDSLVAILENKNSNSRSSSRCESRTALERPGNPFSDSKSLHDNPWPAWDSSRDLPIRKRDIDDIFQDLQRVFGFQRDNMRNMLESFMTMLDSRASRMTPEQALVTLHADYIGGEHANYRKWFFCAHLDKDEPDFPVLSRGGNEASFSQDIEAQESIGAAQELWRKRMYEMSPYDRVRQVALYLMIWGEACVARFTPEALCFIFKLAWDYYTSPECQNNRYIAREDEYLDTVIKPLYDFIRDQSYEIIDGTYVQKEKDHHEVIGYDDVNELFWSPQGIERIIMTDMKTRLMDYHPSQRYHKLRDVKWAKVFRKTFKERRSWLHITTNFSRIWVIHIVSFYYYTLTHAPYLYTLDSEMSTPLPVRLTVLGLGGALASLIMMFGTLCECSFLPLTWVVSSILMKRLVYLLIVALINIAPALYIIPIDRDSSTALIVGSVHIAISILTTLVFAIVPSGKLFRLLSDNKTGTSKNLSNRTFTGNFPKMVSRDRFVSFALWACIFVCKFVESYFFLALSFRDSLRSTYDAQANQCNIVSSSAFTCYLVVYITIALMVVLDLTLFFLDTYLWYTVWSTVFSVIHSFHLGHSFWSNWKSIFAGLPKQIYSKILATHSMEVRYKPQILCSQIWNAIVISMYRDHLLSIEYLQPLLYQQIPSMDDGTPILKTPDILSPNVKTGKAQPFPQGEAARRISFFAQSMAIPTPNPMTISQMPTFTVFTPHYAEKIILSLREIIREDDQYTHVTLLEYLKKLHSNEWDNFVKDTKVLAEESLLFPPESDAFFQENPKLDSDLKTDDLPFYCIGFKSASPEFTLRTRIWASLRSQTLYRTISGFMNYSKAIKLMYRVENPEIMQQHGGLTESLDNDVDQMARRKFRFVVSMQRYANFSKGEMENVEFLLNSYPDLQIAYLEEAPPRVQGGDLQFYSCLIDGYCELGVNGRRKPKYRILLPGNPILGDGKSDNQNHSIIFTRGEYLQLIDANQDNYLEEALKIRNVLGEFEQFDGTNLDPYAPQTGPTKPPVAIVGAREYIFSENIGVLGDVAAAKEQIWGTLTGRIMAKVGGKLHYGHPDFLNSIFMTTRGGVSKAQKGLHLNEDIYAGMNAFERGGRIKHTEYFQCGKGRDLGFCSVLNFVTKIGTGMGEQMLSREQYYIGTQLPLDRFLTFYYAHPGFHVNNIMVMSTVQLFPLTLTFISVLAQLLTTCDYSNFDGTLTPAGCYNYSPVIHWIQRTVIAIVMMFLVSFVPLFLQVLSEQGFWRSISRLGKQFFSLSLFFEVFVTQTYANSIISNLSFGGARYIGTGRGFATTRIPFSILYSRFANSSIYFGMRIFLLLLFLSLSMWMPHYIYFWYSVIALTISPFFFNPHQFGFSDFILDYREFLRWLSSGNSTSDNNSWIAHCRLARTRITGYKRKKLGDSRRRLGGGVPRAHFSAIFMIELLLPVVLATLLAIAFTFISTTNKGPTRAFVRIVVIALAPLALNAGMLIALFLISIFVGPIVGTFYGHFGSIMAAIGHSLAVFIFSADFVFAWWVEDWELSSTILAMITTCFIHRAIFRILMAAFLTREFGQDETNIAWWSGRWFGRGFGWMAFSQPLREFVCKIIEMTFFATDFIIGHCILFLLFPFCVIPGMDKLHSMMLFWLRPSRQIRPPIYSLKQRRERTIGVIMYTIIFFITAGFFFGVYIAPFFYSSSFPYKPYHLPF</sequence>
<evidence type="ECO:0000256" key="4">
    <source>
        <dbReference type="ARBA" id="ARBA00022676"/>
    </source>
</evidence>
<dbReference type="InterPro" id="IPR056261">
    <property type="entry name" value="FKS1-like_dom2"/>
</dbReference>
<evidence type="ECO:0000313" key="13">
    <source>
        <dbReference type="EMBL" id="KAK9768395.1"/>
    </source>
</evidence>
<evidence type="ECO:0000256" key="3">
    <source>
        <dbReference type="ARBA" id="ARBA00012589"/>
    </source>
</evidence>
<feature type="transmembrane region" description="Helical" evidence="11">
    <location>
        <begin position="1635"/>
        <end position="1658"/>
    </location>
</feature>
<feature type="region of interest" description="Disordered" evidence="10">
    <location>
        <begin position="151"/>
        <end position="180"/>
    </location>
</feature>
<feature type="compositionally biased region" description="Low complexity" evidence="10">
    <location>
        <begin position="63"/>
        <end position="73"/>
    </location>
</feature>
<feature type="transmembrane region" description="Helical" evidence="11">
    <location>
        <begin position="1393"/>
        <end position="1413"/>
    </location>
</feature>
<accession>A0ABR2X3R9</accession>
<keyword evidence="8 11" id="KW-0472">Membrane</keyword>
<evidence type="ECO:0000256" key="5">
    <source>
        <dbReference type="ARBA" id="ARBA00022679"/>
    </source>
</evidence>
<feature type="transmembrane region" description="Helical" evidence="11">
    <location>
        <begin position="1742"/>
        <end position="1771"/>
    </location>
</feature>
<dbReference type="PANTHER" id="PTHR12741:SF48">
    <property type="entry name" value="1,3-BETA-GLUCAN SYNTHASE COMPONENT FKS1-RELATED"/>
    <property type="match status" value="1"/>
</dbReference>
<comment type="catalytic activity">
    <reaction evidence="9">
        <text>[(1-&gt;3)-beta-D-glucosyl](n) + UDP-alpha-D-glucose = [(1-&gt;3)-beta-D-glucosyl](n+1) + UDP + H(+)</text>
        <dbReference type="Rhea" id="RHEA:21476"/>
        <dbReference type="Rhea" id="RHEA-COMP:11146"/>
        <dbReference type="Rhea" id="RHEA-COMP:14303"/>
        <dbReference type="ChEBI" id="CHEBI:15378"/>
        <dbReference type="ChEBI" id="CHEBI:37671"/>
        <dbReference type="ChEBI" id="CHEBI:58223"/>
        <dbReference type="ChEBI" id="CHEBI:58885"/>
        <dbReference type="EC" id="2.4.1.34"/>
    </reaction>
</comment>
<feature type="transmembrane region" description="Helical" evidence="11">
    <location>
        <begin position="501"/>
        <end position="530"/>
    </location>
</feature>
<dbReference type="Pfam" id="PF14288">
    <property type="entry name" value="FKS1_dom1"/>
    <property type="match status" value="1"/>
</dbReference>
<evidence type="ECO:0000256" key="9">
    <source>
        <dbReference type="ARBA" id="ARBA00047777"/>
    </source>
</evidence>
<evidence type="ECO:0000259" key="12">
    <source>
        <dbReference type="SMART" id="SM01205"/>
    </source>
</evidence>
<keyword evidence="4 13" id="KW-0328">Glycosyltransferase</keyword>
<evidence type="ECO:0000256" key="6">
    <source>
        <dbReference type="ARBA" id="ARBA00022692"/>
    </source>
</evidence>
<dbReference type="InterPro" id="IPR026899">
    <property type="entry name" value="FKS1-like_dom1"/>
</dbReference>
<feature type="compositionally biased region" description="Polar residues" evidence="10">
    <location>
        <begin position="45"/>
        <end position="61"/>
    </location>
</feature>
<feature type="region of interest" description="Disordered" evidence="10">
    <location>
        <begin position="1"/>
        <end position="77"/>
    </location>
</feature>
<dbReference type="PANTHER" id="PTHR12741">
    <property type="entry name" value="LYST-INTERACTING PROTEIN LIP5 DOPAMINE RESPONSIVE PROTEIN DRG-1"/>
    <property type="match status" value="1"/>
</dbReference>
<protein>
    <recommendedName>
        <fullName evidence="3">1,3-beta-glucan synthase</fullName>
        <ecNumber evidence="3">2.4.1.34</ecNumber>
    </recommendedName>
</protein>
<comment type="similarity">
    <text evidence="2">Belongs to the glycosyltransferase 48 family.</text>
</comment>
<evidence type="ECO:0000256" key="11">
    <source>
        <dbReference type="SAM" id="Phobius"/>
    </source>
</evidence>
<feature type="transmembrane region" description="Helical" evidence="11">
    <location>
        <begin position="1670"/>
        <end position="1692"/>
    </location>
</feature>
<keyword evidence="14" id="KW-1185">Reference proteome</keyword>
<feature type="transmembrane region" description="Helical" evidence="11">
    <location>
        <begin position="1357"/>
        <end position="1381"/>
    </location>
</feature>
<feature type="compositionally biased region" description="Basic and acidic residues" evidence="10">
    <location>
        <begin position="7"/>
        <end position="19"/>
    </location>
</feature>
<feature type="domain" description="1,3-beta-glucan synthase component FKS1-like" evidence="12">
    <location>
        <begin position="312"/>
        <end position="424"/>
    </location>
</feature>
<evidence type="ECO:0000256" key="1">
    <source>
        <dbReference type="ARBA" id="ARBA00004141"/>
    </source>
</evidence>
<dbReference type="Proteomes" id="UP001479436">
    <property type="component" value="Unassembled WGS sequence"/>
</dbReference>
<evidence type="ECO:0000313" key="14">
    <source>
        <dbReference type="Proteomes" id="UP001479436"/>
    </source>
</evidence>
<feature type="transmembrane region" description="Helical" evidence="11">
    <location>
        <begin position="459"/>
        <end position="481"/>
    </location>
</feature>
<proteinExistence type="inferred from homology"/>
<feature type="transmembrane region" description="Helical" evidence="11">
    <location>
        <begin position="628"/>
        <end position="650"/>
    </location>
</feature>
<dbReference type="Pfam" id="PF23605">
    <property type="entry name" value="FKS1_dom2"/>
    <property type="match status" value="1"/>
</dbReference>
<dbReference type="Pfam" id="PF02364">
    <property type="entry name" value="Glucan_synthase"/>
    <property type="match status" value="1"/>
</dbReference>
<organism evidence="13 14">
    <name type="scientific">Basidiobolus ranarum</name>
    <dbReference type="NCBI Taxonomy" id="34480"/>
    <lineage>
        <taxon>Eukaryota</taxon>
        <taxon>Fungi</taxon>
        <taxon>Fungi incertae sedis</taxon>
        <taxon>Zoopagomycota</taxon>
        <taxon>Entomophthoromycotina</taxon>
        <taxon>Basidiobolomycetes</taxon>
        <taxon>Basidiobolales</taxon>
        <taxon>Basidiobolaceae</taxon>
        <taxon>Basidiobolus</taxon>
    </lineage>
</organism>
<dbReference type="SMART" id="SM01205">
    <property type="entry name" value="FKS1_dom1"/>
    <property type="match status" value="1"/>
</dbReference>
<dbReference type="EC" id="2.4.1.34" evidence="3"/>
<feature type="transmembrane region" description="Helical" evidence="11">
    <location>
        <begin position="1596"/>
        <end position="1623"/>
    </location>
</feature>
<evidence type="ECO:0000256" key="8">
    <source>
        <dbReference type="ARBA" id="ARBA00023136"/>
    </source>
</evidence>
<feature type="transmembrane region" description="Helical" evidence="11">
    <location>
        <begin position="1448"/>
        <end position="1468"/>
    </location>
</feature>
<evidence type="ECO:0000256" key="2">
    <source>
        <dbReference type="ARBA" id="ARBA00009040"/>
    </source>
</evidence>
<feature type="transmembrane region" description="Helical" evidence="11">
    <location>
        <begin position="568"/>
        <end position="590"/>
    </location>
</feature>
<feature type="transmembrane region" description="Helical" evidence="11">
    <location>
        <begin position="542"/>
        <end position="562"/>
    </location>
</feature>
<feature type="compositionally biased region" description="Polar residues" evidence="10">
    <location>
        <begin position="20"/>
        <end position="38"/>
    </location>
</feature>
<keyword evidence="6 11" id="KW-0812">Transmembrane</keyword>
<comment type="subcellular location">
    <subcellularLocation>
        <location evidence="1">Membrane</location>
        <topology evidence="1">Multi-pass membrane protein</topology>
    </subcellularLocation>
</comment>
<comment type="caution">
    <text evidence="13">The sequence shown here is derived from an EMBL/GenBank/DDBJ whole genome shotgun (WGS) entry which is preliminary data.</text>
</comment>
<dbReference type="GO" id="GO:0003843">
    <property type="term" value="F:1,3-beta-D-glucan synthase activity"/>
    <property type="evidence" value="ECO:0007669"/>
    <property type="project" value="UniProtKB-EC"/>
</dbReference>
<keyword evidence="7 11" id="KW-1133">Transmembrane helix</keyword>
<feature type="transmembrane region" description="Helical" evidence="11">
    <location>
        <begin position="1560"/>
        <end position="1584"/>
    </location>
</feature>
<dbReference type="EMBL" id="JASJQH010000020">
    <property type="protein sequence ID" value="KAK9768395.1"/>
    <property type="molecule type" value="Genomic_DNA"/>
</dbReference>
<reference evidence="13 14" key="1">
    <citation type="submission" date="2023-04" db="EMBL/GenBank/DDBJ databases">
        <title>Genome of Basidiobolus ranarum AG-B5.</title>
        <authorList>
            <person name="Stajich J.E."/>
            <person name="Carter-House D."/>
            <person name="Gryganskyi A."/>
        </authorList>
    </citation>
    <scope>NUCLEOTIDE SEQUENCE [LARGE SCALE GENOMIC DNA]</scope>
    <source>
        <strain evidence="13 14">AG-B5</strain>
    </source>
</reference>